<name>A0A502GFN8_9GAMM</name>
<keyword evidence="2" id="KW-1185">Reference proteome</keyword>
<comment type="caution">
    <text evidence="1">The sequence shown here is derived from an EMBL/GenBank/DDBJ whole genome shotgun (WGS) entry which is preliminary data.</text>
</comment>
<proteinExistence type="predicted"/>
<dbReference type="AlphaFoldDB" id="A0A502GFN8"/>
<gene>
    <name evidence="1" type="ORF">EAH77_16205</name>
</gene>
<evidence type="ECO:0000313" key="2">
    <source>
        <dbReference type="Proteomes" id="UP000317663"/>
    </source>
</evidence>
<dbReference type="Proteomes" id="UP000317663">
    <property type="component" value="Unassembled WGS sequence"/>
</dbReference>
<accession>A0A502GFN8</accession>
<evidence type="ECO:0000313" key="1">
    <source>
        <dbReference type="EMBL" id="TPG60110.1"/>
    </source>
</evidence>
<protein>
    <submittedName>
        <fullName evidence="1">Uncharacterized protein</fullName>
    </submittedName>
</protein>
<organism evidence="1 2">
    <name type="scientific">Ewingella americana</name>
    <dbReference type="NCBI Taxonomy" id="41202"/>
    <lineage>
        <taxon>Bacteria</taxon>
        <taxon>Pseudomonadati</taxon>
        <taxon>Pseudomonadota</taxon>
        <taxon>Gammaproteobacteria</taxon>
        <taxon>Enterobacterales</taxon>
        <taxon>Yersiniaceae</taxon>
        <taxon>Ewingella</taxon>
    </lineage>
</organism>
<sequence>MKLSSINASIFAVCDLQGIGLELRQYLLIESDKFHIDDTCQIVVDITVASGTLQIDIFFMKTLQ</sequence>
<dbReference type="RefSeq" id="WP_140473837.1">
    <property type="nucleotide sequence ID" value="NZ_RCZD01000008.1"/>
</dbReference>
<dbReference type="EMBL" id="RCZD01000008">
    <property type="protein sequence ID" value="TPG60110.1"/>
    <property type="molecule type" value="Genomic_DNA"/>
</dbReference>
<reference evidence="1 2" key="1">
    <citation type="journal article" date="2019" name="Environ. Microbiol.">
        <title>Species interactions and distinct microbial communities in high Arctic permafrost affected cryosols are associated with the CH4 and CO2 gas fluxes.</title>
        <authorList>
            <person name="Altshuler I."/>
            <person name="Hamel J."/>
            <person name="Turney S."/>
            <person name="Magnuson E."/>
            <person name="Levesque R."/>
            <person name="Greer C."/>
            <person name="Whyte L.G."/>
        </authorList>
    </citation>
    <scope>NUCLEOTIDE SEQUENCE [LARGE SCALE GENOMIC DNA]</scope>
    <source>
        <strain evidence="1 2">E4</strain>
    </source>
</reference>